<dbReference type="InterPro" id="IPR032710">
    <property type="entry name" value="NTF2-like_dom_sf"/>
</dbReference>
<proteinExistence type="predicted"/>
<accession>A0A9X2EJS8</accession>
<dbReference type="Proteomes" id="UP001155128">
    <property type="component" value="Unassembled WGS sequence"/>
</dbReference>
<reference evidence="2" key="1">
    <citation type="submission" date="2022-06" db="EMBL/GenBank/DDBJ databases">
        <title>Sphingomicrobium sedimins sp. nov., a marine bacterium isolated from tidal flat.</title>
        <authorList>
            <person name="Kim C.-H."/>
            <person name="Yoo Y."/>
            <person name="Kim J.-J."/>
        </authorList>
    </citation>
    <scope>NUCLEOTIDE SEQUENCE</scope>
    <source>
        <strain evidence="2">GRR-S6-50</strain>
    </source>
</reference>
<evidence type="ECO:0000313" key="3">
    <source>
        <dbReference type="Proteomes" id="UP001155128"/>
    </source>
</evidence>
<dbReference type="SUPFAM" id="SSF54427">
    <property type="entry name" value="NTF2-like"/>
    <property type="match status" value="1"/>
</dbReference>
<keyword evidence="3" id="KW-1185">Reference proteome</keyword>
<dbReference type="EMBL" id="JAMSHT010000001">
    <property type="protein sequence ID" value="MCM8556649.1"/>
    <property type="molecule type" value="Genomic_DNA"/>
</dbReference>
<dbReference type="InterPro" id="IPR037401">
    <property type="entry name" value="SnoaL-like"/>
</dbReference>
<comment type="caution">
    <text evidence="2">The sequence shown here is derived from an EMBL/GenBank/DDBJ whole genome shotgun (WGS) entry which is preliminary data.</text>
</comment>
<protein>
    <submittedName>
        <fullName evidence="2">Nuclear transport factor 2 family protein</fullName>
    </submittedName>
</protein>
<dbReference type="Pfam" id="PF13474">
    <property type="entry name" value="SnoaL_3"/>
    <property type="match status" value="1"/>
</dbReference>
<organism evidence="2 3">
    <name type="scientific">Sphingomicrobium sediminis</name>
    <dbReference type="NCBI Taxonomy" id="2950949"/>
    <lineage>
        <taxon>Bacteria</taxon>
        <taxon>Pseudomonadati</taxon>
        <taxon>Pseudomonadota</taxon>
        <taxon>Alphaproteobacteria</taxon>
        <taxon>Sphingomonadales</taxon>
        <taxon>Sphingomonadaceae</taxon>
        <taxon>Sphingomicrobium</taxon>
    </lineage>
</organism>
<dbReference type="Gene3D" id="3.10.450.50">
    <property type="match status" value="1"/>
</dbReference>
<sequence length="120" mass="13589">MWAEDATAFLPLLIGDAGPGRLNGRDEILATFDKFFGGRQASEDDVLEIDPVSLRVDHRGDVAIVSFVLGPNLDNRRSFVFRREADGWRIWHHHASWLGDFEAILEAEVQKQVSEITNRD</sequence>
<evidence type="ECO:0000259" key="1">
    <source>
        <dbReference type="Pfam" id="PF13474"/>
    </source>
</evidence>
<dbReference type="AlphaFoldDB" id="A0A9X2EJS8"/>
<feature type="domain" description="SnoaL-like" evidence="1">
    <location>
        <begin position="14"/>
        <end position="96"/>
    </location>
</feature>
<name>A0A9X2EJS8_9SPHN</name>
<gene>
    <name evidence="2" type="ORF">NDO55_02285</name>
</gene>
<evidence type="ECO:0000313" key="2">
    <source>
        <dbReference type="EMBL" id="MCM8556649.1"/>
    </source>
</evidence>